<evidence type="ECO:0000313" key="3">
    <source>
        <dbReference type="Proteomes" id="UP001595767"/>
    </source>
</evidence>
<comment type="caution">
    <text evidence="2">The sequence shown here is derived from an EMBL/GenBank/DDBJ whole genome shotgun (WGS) entry which is preliminary data.</text>
</comment>
<feature type="transmembrane region" description="Helical" evidence="1">
    <location>
        <begin position="139"/>
        <end position="161"/>
    </location>
</feature>
<feature type="transmembrane region" description="Helical" evidence="1">
    <location>
        <begin position="74"/>
        <end position="96"/>
    </location>
</feature>
<name>A0ABV8KZR9_9NOCA</name>
<keyword evidence="1" id="KW-0812">Transmembrane</keyword>
<dbReference type="Proteomes" id="UP001595767">
    <property type="component" value="Unassembled WGS sequence"/>
</dbReference>
<dbReference type="RefSeq" id="WP_378545553.1">
    <property type="nucleotide sequence ID" value="NZ_JBHSBA010000003.1"/>
</dbReference>
<keyword evidence="3" id="KW-1185">Reference proteome</keyword>
<evidence type="ECO:0000256" key="1">
    <source>
        <dbReference type="SAM" id="Phobius"/>
    </source>
</evidence>
<gene>
    <name evidence="2" type="ORF">ACFOW8_03970</name>
</gene>
<organism evidence="2 3">
    <name type="scientific">Nocardia rhizosphaerae</name>
    <dbReference type="NCBI Taxonomy" id="1691571"/>
    <lineage>
        <taxon>Bacteria</taxon>
        <taxon>Bacillati</taxon>
        <taxon>Actinomycetota</taxon>
        <taxon>Actinomycetes</taxon>
        <taxon>Mycobacteriales</taxon>
        <taxon>Nocardiaceae</taxon>
        <taxon>Nocardia</taxon>
    </lineage>
</organism>
<sequence length="210" mass="21486">MGYPYGPYQGNDPYVGGYAGPYAQQGAPAYADPYAQAGAAAQPYLDPYAQPHPGYGYGYGAPGYAQQRVSGGTALTAASLSLLLAVVALVGMGISATMELNTSRADPAATLLGVSIAAIPVLLWLLGAILLFRRKTAGRVILIIMSTFGLVTTGIIAVAGVAGDAPLAVLIGVAIGALVPLIILLCAAAPATGRWIRAGRQQAYGQRPYY</sequence>
<feature type="transmembrane region" description="Helical" evidence="1">
    <location>
        <begin position="167"/>
        <end position="191"/>
    </location>
</feature>
<keyword evidence="1" id="KW-1133">Transmembrane helix</keyword>
<keyword evidence="1" id="KW-0472">Membrane</keyword>
<feature type="transmembrane region" description="Helical" evidence="1">
    <location>
        <begin position="108"/>
        <end position="132"/>
    </location>
</feature>
<accession>A0ABV8KZR9</accession>
<dbReference type="EMBL" id="JBHSBA010000003">
    <property type="protein sequence ID" value="MFC4124082.1"/>
    <property type="molecule type" value="Genomic_DNA"/>
</dbReference>
<proteinExistence type="predicted"/>
<protein>
    <submittedName>
        <fullName evidence="2">Uncharacterized protein</fullName>
    </submittedName>
</protein>
<evidence type="ECO:0000313" key="2">
    <source>
        <dbReference type="EMBL" id="MFC4124082.1"/>
    </source>
</evidence>
<reference evidence="3" key="1">
    <citation type="journal article" date="2019" name="Int. J. Syst. Evol. Microbiol.">
        <title>The Global Catalogue of Microorganisms (GCM) 10K type strain sequencing project: providing services to taxonomists for standard genome sequencing and annotation.</title>
        <authorList>
            <consortium name="The Broad Institute Genomics Platform"/>
            <consortium name="The Broad Institute Genome Sequencing Center for Infectious Disease"/>
            <person name="Wu L."/>
            <person name="Ma J."/>
        </authorList>
    </citation>
    <scope>NUCLEOTIDE SEQUENCE [LARGE SCALE GENOMIC DNA]</scope>
    <source>
        <strain evidence="3">CGMCC 4.7204</strain>
    </source>
</reference>